<protein>
    <submittedName>
        <fullName evidence="1">MepB family protein</fullName>
    </submittedName>
</protein>
<dbReference type="InterPro" id="IPR011235">
    <property type="entry name" value="MepB-like"/>
</dbReference>
<sequence length="190" mass="21724">MDKNNRNFSESNPNPWTSSDIIHSDLLATKNLVYDVCGFDCSQPLLEAQNAEYGAYLVQIDSFSIRFRVAKITPTKVGQFVTLWQRSGDGTTQPYDVSDPVDFFVISTRNGNNFGQFVFPKHVLFEQKIVSNEGEGGKRAIRVYPPWDKPTSLQAQKTQKWQLKYFMEIPMNEPINCARAQMLYAPRSLK</sequence>
<dbReference type="AlphaFoldDB" id="A0A6G3ZUR4"/>
<dbReference type="EMBL" id="JAAIKC010000001">
    <property type="protein sequence ID" value="NEW05810.1"/>
    <property type="molecule type" value="Genomic_DNA"/>
</dbReference>
<evidence type="ECO:0000313" key="1">
    <source>
        <dbReference type="EMBL" id="NEW05810.1"/>
    </source>
</evidence>
<organism evidence="1">
    <name type="scientific">Paenibacillus sp. SYP-B3998</name>
    <dbReference type="NCBI Taxonomy" id="2678564"/>
    <lineage>
        <taxon>Bacteria</taxon>
        <taxon>Bacillati</taxon>
        <taxon>Bacillota</taxon>
        <taxon>Bacilli</taxon>
        <taxon>Bacillales</taxon>
        <taxon>Paenibacillaceae</taxon>
        <taxon>Paenibacillus</taxon>
    </lineage>
</organism>
<gene>
    <name evidence="1" type="ORF">GK047_07230</name>
</gene>
<dbReference type="InterPro" id="IPR038231">
    <property type="entry name" value="MepB-like_sf"/>
</dbReference>
<dbReference type="RefSeq" id="WP_163943163.1">
    <property type="nucleotide sequence ID" value="NZ_JAAIKC010000001.1"/>
</dbReference>
<accession>A0A6G3ZUR4</accession>
<name>A0A6G3ZUR4_9BACL</name>
<comment type="caution">
    <text evidence="1">The sequence shown here is derived from an EMBL/GenBank/DDBJ whole genome shotgun (WGS) entry which is preliminary data.</text>
</comment>
<dbReference type="Pfam" id="PF08877">
    <property type="entry name" value="MepB-like"/>
    <property type="match status" value="1"/>
</dbReference>
<dbReference type="Gene3D" id="3.40.1350.140">
    <property type="entry name" value="MepB-like"/>
    <property type="match status" value="1"/>
</dbReference>
<reference evidence="1" key="1">
    <citation type="submission" date="2020-02" db="EMBL/GenBank/DDBJ databases">
        <authorList>
            <person name="Shen X.-R."/>
            <person name="Zhang Y.-X."/>
        </authorList>
    </citation>
    <scope>NUCLEOTIDE SEQUENCE</scope>
    <source>
        <strain evidence="1">SYP-B3998</strain>
    </source>
</reference>
<proteinExistence type="predicted"/>